<dbReference type="Proteomes" id="UP000265618">
    <property type="component" value="Unassembled WGS sequence"/>
</dbReference>
<keyword evidence="4" id="KW-1185">Reference proteome</keyword>
<feature type="non-terminal residue" evidence="3">
    <location>
        <position position="502"/>
    </location>
</feature>
<protein>
    <submittedName>
        <fullName evidence="3">Uncharacterized protein</fullName>
    </submittedName>
</protein>
<evidence type="ECO:0000256" key="1">
    <source>
        <dbReference type="SAM" id="MobiDB-lite"/>
    </source>
</evidence>
<gene>
    <name evidence="2" type="ORF">KIPB_003284</name>
    <name evidence="3" type="ORF">KIPB_006032</name>
</gene>
<evidence type="ECO:0000313" key="4">
    <source>
        <dbReference type="Proteomes" id="UP000265618"/>
    </source>
</evidence>
<reference evidence="3 4" key="2">
    <citation type="journal article" date="2018" name="PLoS ONE">
        <title>The draft genome of Kipferlia bialata reveals reductive genome evolution in fornicate parasites.</title>
        <authorList>
            <person name="Tanifuji G."/>
            <person name="Takabayashi S."/>
            <person name="Kume K."/>
            <person name="Takagi M."/>
            <person name="Nakayama T."/>
            <person name="Kamikawa R."/>
            <person name="Inagaki Y."/>
            <person name="Hashimoto T."/>
        </authorList>
    </citation>
    <scope>NUCLEOTIDE SEQUENCE [LARGE SCALE GENOMIC DNA]</scope>
    <source>
        <strain evidence="3">NY0173</strain>
    </source>
</reference>
<accession>A0A9K3GHX7</accession>
<feature type="region of interest" description="Disordered" evidence="1">
    <location>
        <begin position="21"/>
        <end position="40"/>
    </location>
</feature>
<name>A0A9K3GHX7_9EUKA</name>
<dbReference type="EMBL" id="BDIP01001499">
    <property type="protein sequence ID" value="GIQ84524.1"/>
    <property type="molecule type" value="Genomic_DNA"/>
</dbReference>
<dbReference type="EMBL" id="BDIP01000617">
    <property type="protein sequence ID" value="GIQ82192.1"/>
    <property type="molecule type" value="Genomic_DNA"/>
</dbReference>
<organism evidence="3 4">
    <name type="scientific">Kipferlia bialata</name>
    <dbReference type="NCBI Taxonomy" id="797122"/>
    <lineage>
        <taxon>Eukaryota</taxon>
        <taxon>Metamonada</taxon>
        <taxon>Carpediemonas-like organisms</taxon>
        <taxon>Kipferlia</taxon>
    </lineage>
</organism>
<evidence type="ECO:0000313" key="2">
    <source>
        <dbReference type="EMBL" id="GIQ82192.1"/>
    </source>
</evidence>
<comment type="caution">
    <text evidence="3">The sequence shown here is derived from an EMBL/GenBank/DDBJ whole genome shotgun (WGS) entry which is preliminary data.</text>
</comment>
<sequence>MKIRILDCVGTPLCSVDVAASSDGDAPQDTSHSSSSSGCVSVTDPVGVLIPLVHKARQAVQAEGEDSASDIESDSDDEYSHSLDALMREGMRECVSLHIQHRPVSPSLPLGLCLAHATLGVLEMTAVFTLVSIDTESGADTHPGLDVGLVGCASLTDYTPTGRIVCPSPVSECLAVLGPSFDADPAAVLVSGRVVNLLNRTRSVLVNVLDSVVVQTMCVDATQVPDDCVLCTQDNRFHLFSLPEDSFTPTLLRLQHSEGRLCWQPVELTVSPNAAAALQDTDICTLSTQPDGSVHVSLTHYDWSHSTLRVDTSSRTLSVIRTRAATPAATLSSDGYTRTPCEIGSIVQIGEALHVSVLHSTSVYICGTVLDYALHDNCIVYSSRGRMGVYLHRVQLAQFRDTPQLPVATEPQPAAEVYDWAQSATAPWDNPPTLRCSTGTGCFAVWLRQDMEVLCVSRYSPHEGWVTLAGERETAGSIPSVATPSSALYHRGSVFGNVQGQL</sequence>
<evidence type="ECO:0000313" key="3">
    <source>
        <dbReference type="EMBL" id="GIQ84524.1"/>
    </source>
</evidence>
<proteinExistence type="predicted"/>
<reference evidence="3" key="1">
    <citation type="submission" date="2016-10" db="EMBL/GenBank/DDBJ databases">
        <authorList>
            <person name="Tanifuji G."/>
            <person name="Kume K."/>
            <person name="Nakayama T."/>
            <person name="Takabayashi S."/>
            <person name="Hashimoto T."/>
        </authorList>
    </citation>
    <scope>NUCLEOTIDE SEQUENCE</scope>
    <source>
        <strain evidence="3">NY0173</strain>
    </source>
</reference>
<dbReference type="AlphaFoldDB" id="A0A9K3GHX7"/>